<protein>
    <submittedName>
        <fullName evidence="5">Sialate O-acetylesterase</fullName>
    </submittedName>
</protein>
<dbReference type="InterPro" id="IPR005181">
    <property type="entry name" value="SASA"/>
</dbReference>
<organism evidence="5 6">
    <name type="scientific">Hoylesella shahii DSM 15611 = JCM 12083</name>
    <dbReference type="NCBI Taxonomy" id="1122991"/>
    <lineage>
        <taxon>Bacteria</taxon>
        <taxon>Pseudomonadati</taxon>
        <taxon>Bacteroidota</taxon>
        <taxon>Bacteroidia</taxon>
        <taxon>Bacteroidales</taxon>
        <taxon>Prevotellaceae</taxon>
        <taxon>Hoylesella</taxon>
    </lineage>
</organism>
<dbReference type="Proteomes" id="UP000248314">
    <property type="component" value="Unassembled WGS sequence"/>
</dbReference>
<feature type="signal peptide" evidence="2">
    <location>
        <begin position="1"/>
        <end position="19"/>
    </location>
</feature>
<dbReference type="PANTHER" id="PTHR22901:SF0">
    <property type="entry name" value="SIALATE O-ACETYLESTERASE"/>
    <property type="match status" value="1"/>
</dbReference>
<evidence type="ECO:0000259" key="4">
    <source>
        <dbReference type="Pfam" id="PF13472"/>
    </source>
</evidence>
<dbReference type="Gene3D" id="3.40.50.1110">
    <property type="entry name" value="SGNH hydrolase"/>
    <property type="match status" value="2"/>
</dbReference>
<dbReference type="AlphaFoldDB" id="A0A318HY22"/>
<evidence type="ECO:0000313" key="6">
    <source>
        <dbReference type="Proteomes" id="UP000248314"/>
    </source>
</evidence>
<dbReference type="Pfam" id="PF03629">
    <property type="entry name" value="SASA"/>
    <property type="match status" value="2"/>
</dbReference>
<dbReference type="InterPro" id="IPR039329">
    <property type="entry name" value="SIAE"/>
</dbReference>
<feature type="domain" description="Sialate O-acetylesterase" evidence="3">
    <location>
        <begin position="475"/>
        <end position="579"/>
    </location>
</feature>
<dbReference type="GO" id="GO:0005975">
    <property type="term" value="P:carbohydrate metabolic process"/>
    <property type="evidence" value="ECO:0007669"/>
    <property type="project" value="TreeGrafter"/>
</dbReference>
<dbReference type="InterPro" id="IPR036514">
    <property type="entry name" value="SGNH_hydro_sf"/>
</dbReference>
<evidence type="ECO:0000256" key="2">
    <source>
        <dbReference type="SAM" id="SignalP"/>
    </source>
</evidence>
<dbReference type="SUPFAM" id="SSF52266">
    <property type="entry name" value="SGNH hydrolase"/>
    <property type="match status" value="2"/>
</dbReference>
<dbReference type="InterPro" id="IPR013830">
    <property type="entry name" value="SGNH_hydro"/>
</dbReference>
<dbReference type="Pfam" id="PF13472">
    <property type="entry name" value="Lipase_GDSL_2"/>
    <property type="match status" value="1"/>
</dbReference>
<evidence type="ECO:0000313" key="5">
    <source>
        <dbReference type="EMBL" id="PXX21986.1"/>
    </source>
</evidence>
<evidence type="ECO:0000259" key="3">
    <source>
        <dbReference type="Pfam" id="PF03629"/>
    </source>
</evidence>
<accession>A0A318HY22</accession>
<keyword evidence="1" id="KW-0378">Hydrolase</keyword>
<dbReference type="PANTHER" id="PTHR22901">
    <property type="entry name" value="SIALATE O-ACETYLESTERASE"/>
    <property type="match status" value="1"/>
</dbReference>
<dbReference type="GO" id="GO:0001681">
    <property type="term" value="F:sialate O-acetylesterase activity"/>
    <property type="evidence" value="ECO:0007669"/>
    <property type="project" value="InterPro"/>
</dbReference>
<dbReference type="STRING" id="1122991.GCA_000613445_02094"/>
<keyword evidence="2" id="KW-0732">Signal</keyword>
<gene>
    <name evidence="5" type="ORF">EJ73_01383</name>
</gene>
<feature type="chain" id="PRO_5016437783" evidence="2">
    <location>
        <begin position="20"/>
        <end position="692"/>
    </location>
</feature>
<reference evidence="5 6" key="1">
    <citation type="submission" date="2018-05" db="EMBL/GenBank/DDBJ databases">
        <title>Genomic Encyclopedia of Type Strains, Phase I: the one thousand microbial genomes (KMG-I) project.</title>
        <authorList>
            <person name="Kyrpides N."/>
        </authorList>
    </citation>
    <scope>NUCLEOTIDE SEQUENCE [LARGE SCALE GENOMIC DNA]</scope>
    <source>
        <strain evidence="5 6">DSM 15611</strain>
    </source>
</reference>
<proteinExistence type="predicted"/>
<evidence type="ECO:0000256" key="1">
    <source>
        <dbReference type="ARBA" id="ARBA00022801"/>
    </source>
</evidence>
<feature type="domain" description="Sialate O-acetylesterase" evidence="3">
    <location>
        <begin position="302"/>
        <end position="428"/>
    </location>
</feature>
<keyword evidence="6" id="KW-1185">Reference proteome</keyword>
<name>A0A318HY22_9BACT</name>
<sequence>MRSPLITLLLFALALASFAAEPLRVACVGNSITYGYGLSNPVTDSYPAQLQTLLGQNYNVRNFGHSGATLLSRGHRPYIQQEAYKNALAFKPDIVVIHLGINDTDPRNWPFFRDDFTKDYIALIRAFKDANPNAKFYIAKMSPISHRHHRFVAGTRDWHKLIQASIVRVAKSTGAHLIDFYNPLLPYPQMLPDGLHPNKAGAGVLARVVYQALTGNYGGLKMPMVFSDNMVVRRERNFEVYGTANAGQVVTGSFGNDKTSTVTKNDGTWRLLFAAPRMGKAYTLTITSEKRTLKFKNIVAGEVWLCSGQSNMAFPLASDEQGKEALAIADDPNLRVLNMVPRWDTDNTEWSQQALDSTNNLQYMRCNGWQQATSKNMGGVSAVAYYFAKSLRQMLNIPIGIIVNAVGGSTTESWIDRQTLEDEYPELLNDRFKDNVMVMPWVVQRMRKNIAKATDKLQMHPYQPTYLFDAAIRPLAQYPINGVIWYQGESNAENMEIHERLFSLLLNSWRTNWNNAQLPVYMVQLSSINRPSWPWFRNSQRQMANTLPYVYMAVSSDVGDSLDVHPRKKYPIGKRLANLALYHQYNFKQLTPCGPNVQRAVVQNDGEVCVYFNWANKLKTADGQAPRTFEVAGYDEVFYPAEATIHNEEVRLKCPQVAHPAFVRYAWQPFTRANLVNGDALPASTFRVEVEH</sequence>
<dbReference type="EMBL" id="QJJX01000014">
    <property type="protein sequence ID" value="PXX21986.1"/>
    <property type="molecule type" value="Genomic_DNA"/>
</dbReference>
<comment type="caution">
    <text evidence="5">The sequence shown here is derived from an EMBL/GenBank/DDBJ whole genome shotgun (WGS) entry which is preliminary data.</text>
</comment>
<feature type="domain" description="SGNH hydrolase-type esterase" evidence="4">
    <location>
        <begin position="27"/>
        <end position="202"/>
    </location>
</feature>
<dbReference type="RefSeq" id="WP_110370214.1">
    <property type="nucleotide sequence ID" value="NZ_QJJX01000014.1"/>
</dbReference>